<dbReference type="EMBL" id="JBHSWJ010000002">
    <property type="protein sequence ID" value="MFC6715038.1"/>
    <property type="molecule type" value="Genomic_DNA"/>
</dbReference>
<dbReference type="Gene3D" id="2.40.260.10">
    <property type="entry name" value="Sortase"/>
    <property type="match status" value="1"/>
</dbReference>
<keyword evidence="4" id="KW-1185">Reference proteome</keyword>
<dbReference type="NCBIfam" id="NF033748">
    <property type="entry name" value="class_F_sortase"/>
    <property type="match status" value="1"/>
</dbReference>
<dbReference type="InterPro" id="IPR042001">
    <property type="entry name" value="Sortase_F"/>
</dbReference>
<evidence type="ECO:0000256" key="1">
    <source>
        <dbReference type="ARBA" id="ARBA00022801"/>
    </source>
</evidence>
<protein>
    <submittedName>
        <fullName evidence="3">Class F sortase</fullName>
    </submittedName>
</protein>
<reference evidence="4" key="1">
    <citation type="journal article" date="2019" name="Int. J. Syst. Evol. Microbiol.">
        <title>The Global Catalogue of Microorganisms (GCM) 10K type strain sequencing project: providing services to taxonomists for standard genome sequencing and annotation.</title>
        <authorList>
            <consortium name="The Broad Institute Genomics Platform"/>
            <consortium name="The Broad Institute Genome Sequencing Center for Infectious Disease"/>
            <person name="Wu L."/>
            <person name="Ma J."/>
        </authorList>
    </citation>
    <scope>NUCLEOTIDE SEQUENCE [LARGE SCALE GENOMIC DNA]</scope>
    <source>
        <strain evidence="4">NBRC 106593</strain>
    </source>
</reference>
<dbReference type="Pfam" id="PF04203">
    <property type="entry name" value="Sortase"/>
    <property type="match status" value="1"/>
</dbReference>
<accession>A0ABW2AWK3</accession>
<dbReference type="Proteomes" id="UP001596356">
    <property type="component" value="Unassembled WGS sequence"/>
</dbReference>
<sequence>MNLRLSATARWLIAAALAAVLAVAAGIWAVTHRYEAPTPPSAAAPGPQGPTSEVPAPTSGGSPTSAGTASGSPATGVRAGSRPVSVSVPAIGVQLPLIELGLQSDGTLAVPSGAQVGKGAWFTGSPVPGGNGPAVIEAHVTTATGKGPFFRLASLADGDRASVRLSDGRSVAFTIYRVARYPKNAFPTGDVYGNTAGPELRLITCGGEFDRSTGHFDDNTVVYARLASAS</sequence>
<comment type="caution">
    <text evidence="3">The sequence shown here is derived from an EMBL/GenBank/DDBJ whole genome shotgun (WGS) entry which is preliminary data.</text>
</comment>
<feature type="region of interest" description="Disordered" evidence="2">
    <location>
        <begin position="38"/>
        <end position="81"/>
    </location>
</feature>
<name>A0ABW2AWK3_9MICO</name>
<evidence type="ECO:0000313" key="3">
    <source>
        <dbReference type="EMBL" id="MFC6715038.1"/>
    </source>
</evidence>
<organism evidence="3 4">
    <name type="scientific">Branchiibius cervicis</name>
    <dbReference type="NCBI Taxonomy" id="908252"/>
    <lineage>
        <taxon>Bacteria</taxon>
        <taxon>Bacillati</taxon>
        <taxon>Actinomycetota</taxon>
        <taxon>Actinomycetes</taxon>
        <taxon>Micrococcales</taxon>
        <taxon>Dermacoccaceae</taxon>
        <taxon>Branchiibius</taxon>
    </lineage>
</organism>
<dbReference type="InterPro" id="IPR005754">
    <property type="entry name" value="Sortase"/>
</dbReference>
<dbReference type="SUPFAM" id="SSF63817">
    <property type="entry name" value="Sortase"/>
    <property type="match status" value="1"/>
</dbReference>
<keyword evidence="1" id="KW-0378">Hydrolase</keyword>
<dbReference type="InterPro" id="IPR023365">
    <property type="entry name" value="Sortase_dom-sf"/>
</dbReference>
<dbReference type="RefSeq" id="WP_377823848.1">
    <property type="nucleotide sequence ID" value="NZ_JBHSWJ010000002.1"/>
</dbReference>
<proteinExistence type="predicted"/>
<feature type="compositionally biased region" description="Low complexity" evidence="2">
    <location>
        <begin position="43"/>
        <end position="76"/>
    </location>
</feature>
<gene>
    <name evidence="3" type="ORF">ACFQBT_14995</name>
</gene>
<evidence type="ECO:0000313" key="4">
    <source>
        <dbReference type="Proteomes" id="UP001596356"/>
    </source>
</evidence>
<dbReference type="CDD" id="cd05829">
    <property type="entry name" value="Sortase_F"/>
    <property type="match status" value="1"/>
</dbReference>
<evidence type="ECO:0000256" key="2">
    <source>
        <dbReference type="SAM" id="MobiDB-lite"/>
    </source>
</evidence>